<organism evidence="3 4">
    <name type="scientific">Drosophila albomicans</name>
    <name type="common">Fruit fly</name>
    <dbReference type="NCBI Taxonomy" id="7291"/>
    <lineage>
        <taxon>Eukaryota</taxon>
        <taxon>Metazoa</taxon>
        <taxon>Ecdysozoa</taxon>
        <taxon>Arthropoda</taxon>
        <taxon>Hexapoda</taxon>
        <taxon>Insecta</taxon>
        <taxon>Pterygota</taxon>
        <taxon>Neoptera</taxon>
        <taxon>Endopterygota</taxon>
        <taxon>Diptera</taxon>
        <taxon>Brachycera</taxon>
        <taxon>Muscomorpha</taxon>
        <taxon>Ephydroidea</taxon>
        <taxon>Drosophilidae</taxon>
        <taxon>Drosophila</taxon>
    </lineage>
</organism>
<feature type="signal peptide" evidence="2">
    <location>
        <begin position="1"/>
        <end position="17"/>
    </location>
</feature>
<dbReference type="OrthoDB" id="7817150at2759"/>
<keyword evidence="2" id="KW-0732">Signal</keyword>
<protein>
    <submittedName>
        <fullName evidence="4">Uncharacterized protein LOC117574992</fullName>
    </submittedName>
</protein>
<keyword evidence="3" id="KW-1185">Reference proteome</keyword>
<evidence type="ECO:0000313" key="4">
    <source>
        <dbReference type="RefSeq" id="XP_034114952.1"/>
    </source>
</evidence>
<evidence type="ECO:0000313" key="3">
    <source>
        <dbReference type="Proteomes" id="UP000515160"/>
    </source>
</evidence>
<evidence type="ECO:0000256" key="2">
    <source>
        <dbReference type="SAM" id="SignalP"/>
    </source>
</evidence>
<dbReference type="RefSeq" id="XP_034114952.1">
    <property type="nucleotide sequence ID" value="XM_034259061.2"/>
</dbReference>
<sequence length="150" mass="16948">MYRTCFCLLSVLSVVCAANLGYLPRHTQTRPQTQPQKQQQSQSQSTQSQAYYYNAPSASTMAALRRIVLGHLQRFQEADKQRSQLMQPSRAEVQRQTYRQPVAAASQSSLDYAVPPNSPTPKNYAMNFLPEGRDVVPGTSYIPLRLLLIR</sequence>
<name>A0A6P8ZDI9_DROAB</name>
<evidence type="ECO:0000256" key="1">
    <source>
        <dbReference type="SAM" id="MobiDB-lite"/>
    </source>
</evidence>
<feature type="compositionally biased region" description="Low complexity" evidence="1">
    <location>
        <begin position="29"/>
        <end position="49"/>
    </location>
</feature>
<feature type="chain" id="PRO_5027828337" evidence="2">
    <location>
        <begin position="18"/>
        <end position="150"/>
    </location>
</feature>
<feature type="region of interest" description="Disordered" evidence="1">
    <location>
        <begin position="27"/>
        <end position="50"/>
    </location>
</feature>
<gene>
    <name evidence="4" type="primary">LOC117574992</name>
</gene>
<accession>A0A6P8ZDI9</accession>
<reference evidence="4" key="1">
    <citation type="submission" date="2025-08" db="UniProtKB">
        <authorList>
            <consortium name="RefSeq"/>
        </authorList>
    </citation>
    <scope>IDENTIFICATION</scope>
    <source>
        <strain evidence="4">15112-1751.03</strain>
        <tissue evidence="4">Whole Adult</tissue>
    </source>
</reference>
<proteinExistence type="predicted"/>
<dbReference type="GeneID" id="117574992"/>
<dbReference type="Proteomes" id="UP000515160">
    <property type="component" value="Chromosome 2R"/>
</dbReference>
<dbReference type="AlphaFoldDB" id="A0A6P8ZDI9"/>